<name>A0A9P7VKG5_9AGAR</name>
<evidence type="ECO:0000313" key="1">
    <source>
        <dbReference type="EMBL" id="KAG7442005.1"/>
    </source>
</evidence>
<comment type="caution">
    <text evidence="1">The sequence shown here is derived from an EMBL/GenBank/DDBJ whole genome shotgun (WGS) entry which is preliminary data.</text>
</comment>
<evidence type="ECO:0000313" key="2">
    <source>
        <dbReference type="Proteomes" id="UP000812287"/>
    </source>
</evidence>
<sequence>MPAFAALIRPGEAPVSHGGRLIGGRLPSSEVFISLHDGGDREEAVLPSLVHAFIVVVIAISIQLAIQGELVAPLIMRDSSNRIDPSKHDYPDKSALHIYVFPCTTSDTLHLLFIPANRDWSCRRQPGLYVTEKNTPPPVPPDVRRSSHPSSIMLPPPLPEVGLPKLLPVRTLDEKDVMTLTYYTSAFLLISMPNRESMAAAASYICITRILSGPHSCTH</sequence>
<dbReference type="EMBL" id="MU250555">
    <property type="protein sequence ID" value="KAG7442005.1"/>
    <property type="molecule type" value="Genomic_DNA"/>
</dbReference>
<dbReference type="AlphaFoldDB" id="A0A9P7VKG5"/>
<dbReference type="RefSeq" id="XP_043035505.1">
    <property type="nucleotide sequence ID" value="XM_043177725.1"/>
</dbReference>
<reference evidence="1" key="1">
    <citation type="submission" date="2020-11" db="EMBL/GenBank/DDBJ databases">
        <title>Adaptations for nitrogen fixation in a non-lichenized fungal sporocarp promotes dispersal by wood-feeding termites.</title>
        <authorList>
            <consortium name="DOE Joint Genome Institute"/>
            <person name="Koch R.A."/>
            <person name="Yoon G."/>
            <person name="Arayal U."/>
            <person name="Lail K."/>
            <person name="Amirebrahimi M."/>
            <person name="Labutti K."/>
            <person name="Lipzen A."/>
            <person name="Riley R."/>
            <person name="Barry K."/>
            <person name="Henrissat B."/>
            <person name="Grigoriev I.V."/>
            <person name="Herr J.R."/>
            <person name="Aime M.C."/>
        </authorList>
    </citation>
    <scope>NUCLEOTIDE SEQUENCE</scope>
    <source>
        <strain evidence="1">MCA 3950</strain>
    </source>
</reference>
<protein>
    <submittedName>
        <fullName evidence="1">Uncharacterized protein</fullName>
    </submittedName>
</protein>
<proteinExistence type="predicted"/>
<dbReference type="Proteomes" id="UP000812287">
    <property type="component" value="Unassembled WGS sequence"/>
</dbReference>
<gene>
    <name evidence="1" type="ORF">BT62DRAFT_1011046</name>
</gene>
<keyword evidence="2" id="KW-1185">Reference proteome</keyword>
<accession>A0A9P7VKG5</accession>
<dbReference type="GeneID" id="66100012"/>
<organism evidence="1 2">
    <name type="scientific">Guyanagaster necrorhizus</name>
    <dbReference type="NCBI Taxonomy" id="856835"/>
    <lineage>
        <taxon>Eukaryota</taxon>
        <taxon>Fungi</taxon>
        <taxon>Dikarya</taxon>
        <taxon>Basidiomycota</taxon>
        <taxon>Agaricomycotina</taxon>
        <taxon>Agaricomycetes</taxon>
        <taxon>Agaricomycetidae</taxon>
        <taxon>Agaricales</taxon>
        <taxon>Marasmiineae</taxon>
        <taxon>Physalacriaceae</taxon>
        <taxon>Guyanagaster</taxon>
    </lineage>
</organism>